<comment type="caution">
    <text evidence="1">The sequence shown here is derived from an EMBL/GenBank/DDBJ whole genome shotgun (WGS) entry which is preliminary data.</text>
</comment>
<evidence type="ECO:0000313" key="1">
    <source>
        <dbReference type="EMBL" id="KAF7129989.1"/>
    </source>
</evidence>
<dbReference type="AlphaFoldDB" id="A0A834GE83"/>
<proteinExistence type="predicted"/>
<dbReference type="EMBL" id="WJXA01000010">
    <property type="protein sequence ID" value="KAF7129989.1"/>
    <property type="molecule type" value="Genomic_DNA"/>
</dbReference>
<sequence length="203" mass="22853">MEIERAHLNCFPKVGEIRAGGLMVYCHIGEEKIILIHIEVCSRRVSDKSGLSESLAAEIRDQTSNSCNITDSLKHENSLSSDQNEARKSSALLENPSETFSETVSVLGVMMKYFSDYDEFTPKTPPRNFPSMLPTDLSCKTSRNNIKRPDVGKRLLLASNKLGISANSLDHLVLRGIDDWCFVLLEQEWYHEDLEFDLDVSVA</sequence>
<organism evidence="1 2">
    <name type="scientific">Rhododendron simsii</name>
    <name type="common">Sims's rhododendron</name>
    <dbReference type="NCBI Taxonomy" id="118357"/>
    <lineage>
        <taxon>Eukaryota</taxon>
        <taxon>Viridiplantae</taxon>
        <taxon>Streptophyta</taxon>
        <taxon>Embryophyta</taxon>
        <taxon>Tracheophyta</taxon>
        <taxon>Spermatophyta</taxon>
        <taxon>Magnoliopsida</taxon>
        <taxon>eudicotyledons</taxon>
        <taxon>Gunneridae</taxon>
        <taxon>Pentapetalae</taxon>
        <taxon>asterids</taxon>
        <taxon>Ericales</taxon>
        <taxon>Ericaceae</taxon>
        <taxon>Ericoideae</taxon>
        <taxon>Rhodoreae</taxon>
        <taxon>Rhododendron</taxon>
    </lineage>
</organism>
<reference evidence="1" key="1">
    <citation type="submission" date="2019-11" db="EMBL/GenBank/DDBJ databases">
        <authorList>
            <person name="Liu Y."/>
            <person name="Hou J."/>
            <person name="Li T.-Q."/>
            <person name="Guan C.-H."/>
            <person name="Wu X."/>
            <person name="Wu H.-Z."/>
            <person name="Ling F."/>
            <person name="Zhang R."/>
            <person name="Shi X.-G."/>
            <person name="Ren J.-P."/>
            <person name="Chen E.-F."/>
            <person name="Sun J.-M."/>
        </authorList>
    </citation>
    <scope>NUCLEOTIDE SEQUENCE</scope>
    <source>
        <strain evidence="1">Adult_tree_wgs_1</strain>
        <tissue evidence="1">Leaves</tissue>
    </source>
</reference>
<accession>A0A834GE83</accession>
<dbReference type="OrthoDB" id="1093005at2759"/>
<name>A0A834GE83_RHOSS</name>
<keyword evidence="2" id="KW-1185">Reference proteome</keyword>
<gene>
    <name evidence="1" type="ORF">RHSIM_Rhsim10G0204100</name>
</gene>
<dbReference type="Proteomes" id="UP000626092">
    <property type="component" value="Unassembled WGS sequence"/>
</dbReference>
<evidence type="ECO:0000313" key="2">
    <source>
        <dbReference type="Proteomes" id="UP000626092"/>
    </source>
</evidence>
<protein>
    <submittedName>
        <fullName evidence="1">Uncharacterized protein</fullName>
    </submittedName>
</protein>